<organism evidence="5 6">
    <name type="scientific">Rhynchophorus ferrugineus</name>
    <name type="common">Red palm weevil</name>
    <name type="synonym">Curculio ferrugineus</name>
    <dbReference type="NCBI Taxonomy" id="354439"/>
    <lineage>
        <taxon>Eukaryota</taxon>
        <taxon>Metazoa</taxon>
        <taxon>Ecdysozoa</taxon>
        <taxon>Arthropoda</taxon>
        <taxon>Hexapoda</taxon>
        <taxon>Insecta</taxon>
        <taxon>Pterygota</taxon>
        <taxon>Neoptera</taxon>
        <taxon>Endopterygota</taxon>
        <taxon>Coleoptera</taxon>
        <taxon>Polyphaga</taxon>
        <taxon>Cucujiformia</taxon>
        <taxon>Curculionidae</taxon>
        <taxon>Dryophthorinae</taxon>
        <taxon>Rhynchophorus</taxon>
    </lineage>
</organism>
<evidence type="ECO:0000313" key="6">
    <source>
        <dbReference type="Proteomes" id="UP000625711"/>
    </source>
</evidence>
<keyword evidence="3" id="KW-0175">Coiled coil</keyword>
<dbReference type="PANTHER" id="PTHR23236:SF12">
    <property type="entry name" value="EUKARYOTIC INITIATION FACTOR 4B-RELATED"/>
    <property type="match status" value="1"/>
</dbReference>
<dbReference type="EMBL" id="JAACXV010014055">
    <property type="protein sequence ID" value="KAF7270820.1"/>
    <property type="molecule type" value="Genomic_DNA"/>
</dbReference>
<keyword evidence="1 2" id="KW-0694">RNA-binding</keyword>
<name>A0A834I3W6_RHYFE</name>
<evidence type="ECO:0000256" key="1">
    <source>
        <dbReference type="ARBA" id="ARBA00022884"/>
    </source>
</evidence>
<dbReference type="SUPFAM" id="SSF54928">
    <property type="entry name" value="RNA-binding domain, RBD"/>
    <property type="match status" value="1"/>
</dbReference>
<dbReference type="GO" id="GO:0008143">
    <property type="term" value="F:poly(A) binding"/>
    <property type="evidence" value="ECO:0007669"/>
    <property type="project" value="TreeGrafter"/>
</dbReference>
<sequence length="234" mass="26497">MTENQELISGIPLLEGMAEDQLDTFEEANDLHKETLLNLTNGDTIGGDDPELDAMKARTREMEEEVQKLKEMQSEVNKKMNMGCPIGLKSRLYVSLEDKIEVDNRSIYVGNVDYGATAEELQRHFYGCGPINRVAILYNKYNGHPKGFAYIEFSDRTSVQTAMTMDESLFRGRTIKVMAKRTNRPGISTTNRPPRGRGGFAFRGTRGISRGAFYGSCKPTSRSRTYRRGYYTPY</sequence>
<dbReference type="OrthoDB" id="4726at2759"/>
<feature type="coiled-coil region" evidence="3">
    <location>
        <begin position="52"/>
        <end position="82"/>
    </location>
</feature>
<dbReference type="AlphaFoldDB" id="A0A834I3W6"/>
<keyword evidence="6" id="KW-1185">Reference proteome</keyword>
<dbReference type="InterPro" id="IPR035979">
    <property type="entry name" value="RBD_domain_sf"/>
</dbReference>
<proteinExistence type="predicted"/>
<dbReference type="GO" id="GO:0005634">
    <property type="term" value="C:nucleus"/>
    <property type="evidence" value="ECO:0007669"/>
    <property type="project" value="TreeGrafter"/>
</dbReference>
<evidence type="ECO:0000256" key="3">
    <source>
        <dbReference type="SAM" id="Coils"/>
    </source>
</evidence>
<protein>
    <recommendedName>
        <fullName evidence="4">RRM domain-containing protein</fullName>
    </recommendedName>
</protein>
<gene>
    <name evidence="5" type="ORF">GWI33_016227</name>
</gene>
<comment type="caution">
    <text evidence="5">The sequence shown here is derived from an EMBL/GenBank/DDBJ whole genome shotgun (WGS) entry which is preliminary data.</text>
</comment>
<accession>A0A834I3W6</accession>
<feature type="domain" description="RRM" evidence="4">
    <location>
        <begin position="105"/>
        <end position="182"/>
    </location>
</feature>
<dbReference type="InterPro" id="IPR012677">
    <property type="entry name" value="Nucleotide-bd_a/b_plait_sf"/>
</dbReference>
<evidence type="ECO:0000259" key="4">
    <source>
        <dbReference type="PROSITE" id="PS50102"/>
    </source>
</evidence>
<evidence type="ECO:0000256" key="2">
    <source>
        <dbReference type="PROSITE-ProRule" id="PRU00176"/>
    </source>
</evidence>
<dbReference type="Pfam" id="PF00076">
    <property type="entry name" value="RRM_1"/>
    <property type="match status" value="1"/>
</dbReference>
<dbReference type="SMART" id="SM00360">
    <property type="entry name" value="RRM"/>
    <property type="match status" value="1"/>
</dbReference>
<dbReference type="PROSITE" id="PS50102">
    <property type="entry name" value="RRM"/>
    <property type="match status" value="1"/>
</dbReference>
<dbReference type="PANTHER" id="PTHR23236">
    <property type="entry name" value="EUKARYOTIC TRANSLATION INITIATION FACTOR 4B/4H"/>
    <property type="match status" value="1"/>
</dbReference>
<dbReference type="Proteomes" id="UP000625711">
    <property type="component" value="Unassembled WGS sequence"/>
</dbReference>
<reference evidence="5" key="1">
    <citation type="submission" date="2020-08" db="EMBL/GenBank/DDBJ databases">
        <title>Genome sequencing and assembly of the red palm weevil Rhynchophorus ferrugineus.</title>
        <authorList>
            <person name="Dias G.B."/>
            <person name="Bergman C.M."/>
            <person name="Manee M."/>
        </authorList>
    </citation>
    <scope>NUCLEOTIDE SEQUENCE</scope>
    <source>
        <strain evidence="5">AA-2017</strain>
        <tissue evidence="5">Whole larva</tissue>
    </source>
</reference>
<evidence type="ECO:0000313" key="5">
    <source>
        <dbReference type="EMBL" id="KAF7270820.1"/>
    </source>
</evidence>
<dbReference type="InterPro" id="IPR000504">
    <property type="entry name" value="RRM_dom"/>
</dbReference>
<dbReference type="Gene3D" id="3.30.70.330">
    <property type="match status" value="1"/>
</dbReference>